<dbReference type="InterPro" id="IPR001624">
    <property type="entry name" value="FliE"/>
</dbReference>
<dbReference type="RefSeq" id="WP_154484585.1">
    <property type="nucleotide sequence ID" value="NZ_VULR01000012.1"/>
</dbReference>
<dbReference type="HAMAP" id="MF_00724">
    <property type="entry name" value="FliE"/>
    <property type="match status" value="1"/>
</dbReference>
<evidence type="ECO:0000256" key="4">
    <source>
        <dbReference type="HAMAP-Rule" id="MF_00724"/>
    </source>
</evidence>
<protein>
    <recommendedName>
        <fullName evidence="4 5">Flagellar hook-basal body complex protein FliE</fullName>
    </recommendedName>
</protein>
<dbReference type="PANTHER" id="PTHR34653:SF1">
    <property type="entry name" value="FLAGELLAR HOOK-BASAL BODY COMPLEX PROTEIN FLIE"/>
    <property type="match status" value="1"/>
</dbReference>
<proteinExistence type="inferred from homology"/>
<dbReference type="GO" id="GO:0005198">
    <property type="term" value="F:structural molecule activity"/>
    <property type="evidence" value="ECO:0007669"/>
    <property type="project" value="UniProtKB-UniRule"/>
</dbReference>
<dbReference type="AlphaFoldDB" id="A0A844FIW3"/>
<dbReference type="Pfam" id="PF02049">
    <property type="entry name" value="FliE"/>
    <property type="match status" value="1"/>
</dbReference>
<comment type="subcellular location">
    <subcellularLocation>
        <location evidence="1 4">Bacterial flagellum basal body</location>
    </subcellularLocation>
</comment>
<comment type="caution">
    <text evidence="6">The sequence shown here is derived from an EMBL/GenBank/DDBJ whole genome shotgun (WGS) entry which is preliminary data.</text>
</comment>
<comment type="similarity">
    <text evidence="2 4">Belongs to the FliE family.</text>
</comment>
<keyword evidence="6" id="KW-0966">Cell projection</keyword>
<evidence type="ECO:0000256" key="2">
    <source>
        <dbReference type="ARBA" id="ARBA00009272"/>
    </source>
</evidence>
<sequence length="99" mass="11366">MNINPINYKEDNFSIVANNNEKKQNNSLSFGTYLKEAINDVNKLQIESENYKKLLATGDVDNLHDVMIAAEKADISLQLTMSIRNKVVDAYREIMRMQL</sequence>
<dbReference type="GO" id="GO:0071973">
    <property type="term" value="P:bacterial-type flagellum-dependent cell motility"/>
    <property type="evidence" value="ECO:0007669"/>
    <property type="project" value="InterPro"/>
</dbReference>
<evidence type="ECO:0000256" key="3">
    <source>
        <dbReference type="ARBA" id="ARBA00023143"/>
    </source>
</evidence>
<evidence type="ECO:0000256" key="5">
    <source>
        <dbReference type="NCBIfam" id="TIGR00205"/>
    </source>
</evidence>
<keyword evidence="6" id="KW-0282">Flagellum</keyword>
<keyword evidence="6" id="KW-0969">Cilium</keyword>
<evidence type="ECO:0000256" key="1">
    <source>
        <dbReference type="ARBA" id="ARBA00004117"/>
    </source>
</evidence>
<evidence type="ECO:0000313" key="7">
    <source>
        <dbReference type="Proteomes" id="UP000462760"/>
    </source>
</evidence>
<gene>
    <name evidence="4 6" type="primary">fliE</name>
    <name evidence="6" type="ORF">FYJ27_09245</name>
</gene>
<evidence type="ECO:0000313" key="6">
    <source>
        <dbReference type="EMBL" id="MSS43909.1"/>
    </source>
</evidence>
<dbReference type="EMBL" id="VULR01000012">
    <property type="protein sequence ID" value="MSS43909.1"/>
    <property type="molecule type" value="Genomic_DNA"/>
</dbReference>
<dbReference type="PRINTS" id="PR01006">
    <property type="entry name" value="FLGHOOKFLIE"/>
</dbReference>
<organism evidence="6 7">
    <name type="scientific">Anaerosalibacter bizertensis</name>
    <dbReference type="NCBI Taxonomy" id="932217"/>
    <lineage>
        <taxon>Bacteria</taxon>
        <taxon>Bacillati</taxon>
        <taxon>Bacillota</taxon>
        <taxon>Tissierellia</taxon>
        <taxon>Tissierellales</taxon>
        <taxon>Sporanaerobacteraceae</taxon>
        <taxon>Anaerosalibacter</taxon>
    </lineage>
</organism>
<dbReference type="Proteomes" id="UP000462760">
    <property type="component" value="Unassembled WGS sequence"/>
</dbReference>
<dbReference type="GO" id="GO:0003774">
    <property type="term" value="F:cytoskeletal motor activity"/>
    <property type="evidence" value="ECO:0007669"/>
    <property type="project" value="InterPro"/>
</dbReference>
<dbReference type="NCBIfam" id="TIGR00205">
    <property type="entry name" value="fliE"/>
    <property type="match status" value="1"/>
</dbReference>
<dbReference type="OrthoDB" id="9812413at2"/>
<reference evidence="6 7" key="1">
    <citation type="submission" date="2019-08" db="EMBL/GenBank/DDBJ databases">
        <title>In-depth cultivation of the pig gut microbiome towards novel bacterial diversity and tailored functional studies.</title>
        <authorList>
            <person name="Wylensek D."/>
            <person name="Hitch T.C.A."/>
            <person name="Clavel T."/>
        </authorList>
    </citation>
    <scope>NUCLEOTIDE SEQUENCE [LARGE SCALE GENOMIC DNA]</scope>
    <source>
        <strain evidence="6 7">Med78-601-WT-4W-RMD-3</strain>
    </source>
</reference>
<accession>A0A844FIW3</accession>
<dbReference type="PANTHER" id="PTHR34653">
    <property type="match status" value="1"/>
</dbReference>
<keyword evidence="3 4" id="KW-0975">Bacterial flagellum</keyword>
<dbReference type="GO" id="GO:0009425">
    <property type="term" value="C:bacterial-type flagellum basal body"/>
    <property type="evidence" value="ECO:0007669"/>
    <property type="project" value="UniProtKB-SubCell"/>
</dbReference>
<name>A0A844FIW3_9FIRM</name>